<reference evidence="2 3" key="1">
    <citation type="submission" date="2019-02" db="EMBL/GenBank/DDBJ databases">
        <title>Deep-cultivation of Planctomycetes and their phenomic and genomic characterization uncovers novel biology.</title>
        <authorList>
            <person name="Wiegand S."/>
            <person name="Jogler M."/>
            <person name="Boedeker C."/>
            <person name="Pinto D."/>
            <person name="Vollmers J."/>
            <person name="Rivas-Marin E."/>
            <person name="Kohn T."/>
            <person name="Peeters S.H."/>
            <person name="Heuer A."/>
            <person name="Rast P."/>
            <person name="Oberbeckmann S."/>
            <person name="Bunk B."/>
            <person name="Jeske O."/>
            <person name="Meyerdierks A."/>
            <person name="Storesund J.E."/>
            <person name="Kallscheuer N."/>
            <person name="Luecker S."/>
            <person name="Lage O.M."/>
            <person name="Pohl T."/>
            <person name="Merkel B.J."/>
            <person name="Hornburger P."/>
            <person name="Mueller R.-W."/>
            <person name="Bruemmer F."/>
            <person name="Labrenz M."/>
            <person name="Spormann A.M."/>
            <person name="Op Den Camp H."/>
            <person name="Overmann J."/>
            <person name="Amann R."/>
            <person name="Jetten M.S.M."/>
            <person name="Mascher T."/>
            <person name="Medema M.H."/>
            <person name="Devos D.P."/>
            <person name="Kaster A.-K."/>
            <person name="Ovreas L."/>
            <person name="Rohde M."/>
            <person name="Galperin M.Y."/>
            <person name="Jogler C."/>
        </authorList>
    </citation>
    <scope>NUCLEOTIDE SEQUENCE [LARGE SCALE GENOMIC DNA]</scope>
    <source>
        <strain evidence="2 3">Pla22</strain>
    </source>
</reference>
<dbReference type="Proteomes" id="UP000316598">
    <property type="component" value="Unassembled WGS sequence"/>
</dbReference>
<dbReference type="RefSeq" id="WP_146513510.1">
    <property type="nucleotide sequence ID" value="NZ_SJPI01000001.1"/>
</dbReference>
<gene>
    <name evidence="2" type="ORF">Pla22_08890</name>
</gene>
<organism evidence="2 3">
    <name type="scientific">Rubripirellula amarantea</name>
    <dbReference type="NCBI Taxonomy" id="2527999"/>
    <lineage>
        <taxon>Bacteria</taxon>
        <taxon>Pseudomonadati</taxon>
        <taxon>Planctomycetota</taxon>
        <taxon>Planctomycetia</taxon>
        <taxon>Pirellulales</taxon>
        <taxon>Pirellulaceae</taxon>
        <taxon>Rubripirellula</taxon>
    </lineage>
</organism>
<protein>
    <submittedName>
        <fullName evidence="2">Uncharacterized protein</fullName>
    </submittedName>
</protein>
<dbReference type="OrthoDB" id="288562at2"/>
<accession>A0A5C5WSX6</accession>
<sequence length="446" mass="47460">MSTHPRNTFWFLLIVSGLVFATGCERTEPITTYTIPTRAPAELREASQRMLAGMVPHGSDVWFFKVTGPEEAIELVAEDFRKFIETIQWDDDAPELSQLPEGWKLSGGESQFRYASINVETPSKQLDISVSKLGRQADWDAFVAMNVNRWRGQLGLPPSQDKWASAAALEVETADGDSVWLDIVGDASASSSSMMGSAMGSSMNAPFAGGAASRSQMPASVPPMLAQPDAADAPSEPDPRVKFERPEGWRDGRMSSMRMAAFNVGPEESPAEITVIPAGGDLRGNVARWIGQVRGSVAPDEVVDKAIQSAQLVTVDGREGQRFFLTAEDSSGGEDAVADSADAEGDNGADAEGEGEGDADAEVEVEVEDADTNADTDTDTDADADAESDMDTESAGADADATAIDATIIPLEGGMSLFIKMTGPRSTVEEQSSKIADFLASLKFNL</sequence>
<feature type="region of interest" description="Disordered" evidence="1">
    <location>
        <begin position="207"/>
        <end position="247"/>
    </location>
</feature>
<comment type="caution">
    <text evidence="2">The sequence shown here is derived from an EMBL/GenBank/DDBJ whole genome shotgun (WGS) entry which is preliminary data.</text>
</comment>
<keyword evidence="3" id="KW-1185">Reference proteome</keyword>
<feature type="region of interest" description="Disordered" evidence="1">
    <location>
        <begin position="326"/>
        <end position="401"/>
    </location>
</feature>
<dbReference type="PROSITE" id="PS51257">
    <property type="entry name" value="PROKAR_LIPOPROTEIN"/>
    <property type="match status" value="1"/>
</dbReference>
<feature type="compositionally biased region" description="Acidic residues" evidence="1">
    <location>
        <begin position="341"/>
        <end position="392"/>
    </location>
</feature>
<evidence type="ECO:0000313" key="2">
    <source>
        <dbReference type="EMBL" id="TWT53261.1"/>
    </source>
</evidence>
<proteinExistence type="predicted"/>
<name>A0A5C5WSX6_9BACT</name>
<dbReference type="AlphaFoldDB" id="A0A5C5WSX6"/>
<evidence type="ECO:0000256" key="1">
    <source>
        <dbReference type="SAM" id="MobiDB-lite"/>
    </source>
</evidence>
<feature type="compositionally biased region" description="Basic and acidic residues" evidence="1">
    <location>
        <begin position="237"/>
        <end position="247"/>
    </location>
</feature>
<dbReference type="EMBL" id="SJPI01000001">
    <property type="protein sequence ID" value="TWT53261.1"/>
    <property type="molecule type" value="Genomic_DNA"/>
</dbReference>
<evidence type="ECO:0000313" key="3">
    <source>
        <dbReference type="Proteomes" id="UP000316598"/>
    </source>
</evidence>